<dbReference type="Proteomes" id="UP001154282">
    <property type="component" value="Unassembled WGS sequence"/>
</dbReference>
<dbReference type="Pfam" id="PF03227">
    <property type="entry name" value="GILT"/>
    <property type="match status" value="1"/>
</dbReference>
<evidence type="ECO:0000256" key="2">
    <source>
        <dbReference type="ARBA" id="ARBA00005679"/>
    </source>
</evidence>
<evidence type="ECO:0000313" key="8">
    <source>
        <dbReference type="Proteomes" id="UP001154282"/>
    </source>
</evidence>
<evidence type="ECO:0000256" key="3">
    <source>
        <dbReference type="ARBA" id="ARBA00022525"/>
    </source>
</evidence>
<dbReference type="PANTHER" id="PTHR13234:SF8">
    <property type="entry name" value="GAMMA-INTERFERON-INDUCIBLE LYSOSOMAL THIOL REDUCTASE"/>
    <property type="match status" value="1"/>
</dbReference>
<evidence type="ECO:0000256" key="4">
    <source>
        <dbReference type="ARBA" id="ARBA00022729"/>
    </source>
</evidence>
<evidence type="ECO:0008006" key="9">
    <source>
        <dbReference type="Google" id="ProtNLM"/>
    </source>
</evidence>
<dbReference type="GO" id="GO:0016671">
    <property type="term" value="F:oxidoreductase activity, acting on a sulfur group of donors, disulfide as acceptor"/>
    <property type="evidence" value="ECO:0007669"/>
    <property type="project" value="InterPro"/>
</dbReference>
<keyword evidence="4 6" id="KW-0732">Signal</keyword>
<evidence type="ECO:0000256" key="6">
    <source>
        <dbReference type="SAM" id="SignalP"/>
    </source>
</evidence>
<evidence type="ECO:0000256" key="1">
    <source>
        <dbReference type="ARBA" id="ARBA00004613"/>
    </source>
</evidence>
<organism evidence="7 8">
    <name type="scientific">Linum tenue</name>
    <dbReference type="NCBI Taxonomy" id="586396"/>
    <lineage>
        <taxon>Eukaryota</taxon>
        <taxon>Viridiplantae</taxon>
        <taxon>Streptophyta</taxon>
        <taxon>Embryophyta</taxon>
        <taxon>Tracheophyta</taxon>
        <taxon>Spermatophyta</taxon>
        <taxon>Magnoliopsida</taxon>
        <taxon>eudicotyledons</taxon>
        <taxon>Gunneridae</taxon>
        <taxon>Pentapetalae</taxon>
        <taxon>rosids</taxon>
        <taxon>fabids</taxon>
        <taxon>Malpighiales</taxon>
        <taxon>Linaceae</taxon>
        <taxon>Linum</taxon>
    </lineage>
</organism>
<dbReference type="InterPro" id="IPR004911">
    <property type="entry name" value="Interferon-induced_GILT"/>
</dbReference>
<feature type="chain" id="PRO_5043998526" description="Gamma-interferon-inducible lysosomal thiol reductase" evidence="6">
    <location>
        <begin position="30"/>
        <end position="266"/>
    </location>
</feature>
<protein>
    <recommendedName>
        <fullName evidence="9">Gamma-interferon-inducible lysosomal thiol reductase</fullName>
    </recommendedName>
</protein>
<keyword evidence="8" id="KW-1185">Reference proteome</keyword>
<reference evidence="7" key="1">
    <citation type="submission" date="2022-08" db="EMBL/GenBank/DDBJ databases">
        <authorList>
            <person name="Gutierrez-Valencia J."/>
        </authorList>
    </citation>
    <scope>NUCLEOTIDE SEQUENCE</scope>
</reference>
<comment type="similarity">
    <text evidence="2">Belongs to the GILT family.</text>
</comment>
<keyword evidence="5" id="KW-0325">Glycoprotein</keyword>
<dbReference type="EMBL" id="CAMGYJ010000004">
    <property type="protein sequence ID" value="CAI0399803.1"/>
    <property type="molecule type" value="Genomic_DNA"/>
</dbReference>
<evidence type="ECO:0000256" key="5">
    <source>
        <dbReference type="ARBA" id="ARBA00023180"/>
    </source>
</evidence>
<accession>A0AAV0ISW6</accession>
<evidence type="ECO:0000313" key="7">
    <source>
        <dbReference type="EMBL" id="CAI0399803.1"/>
    </source>
</evidence>
<feature type="signal peptide" evidence="6">
    <location>
        <begin position="1"/>
        <end position="29"/>
    </location>
</feature>
<comment type="caution">
    <text evidence="7">The sequence shown here is derived from an EMBL/GenBank/DDBJ whole genome shotgun (WGS) entry which is preliminary data.</text>
</comment>
<gene>
    <name evidence="7" type="ORF">LITE_LOCUS10481</name>
</gene>
<dbReference type="PANTHER" id="PTHR13234">
    <property type="entry name" value="GAMMA-INTERFERON INDUCIBLE LYSOSOMAL THIOL REDUCTASE GILT"/>
    <property type="match status" value="1"/>
</dbReference>
<comment type="subcellular location">
    <subcellularLocation>
        <location evidence="1">Secreted</location>
    </subcellularLocation>
</comment>
<dbReference type="GO" id="GO:0005576">
    <property type="term" value="C:extracellular region"/>
    <property type="evidence" value="ECO:0007669"/>
    <property type="project" value="UniProtKB-SubCell"/>
</dbReference>
<name>A0AAV0ISW6_9ROSI</name>
<proteinExistence type="inferred from homology"/>
<keyword evidence="3" id="KW-0964">Secreted</keyword>
<sequence length="266" mass="29637">MASLPRLAIFVSFASLLLFSASSSQLTGAKESTTSSGDKVPLALYYESLCPYSANFIVNYLVRVFEDDELVSIVDLYLSPWGNAKIRSNGTFVCQHGEAECLLNTVEACAIHAWPKLEKNFPFIYCVEEKVHEGKYREWESCFGELALDPKPIQDCYSSGYGEKLELKYAAETNELEPPHQYVPWVVVDGKPLYEEYESVISYICEAYKGTATPKACSSQVSRSIIQKGRKTGRPSAPVCYKDSVVSNLSKMIRSAISKLIQAMVI</sequence>
<dbReference type="AlphaFoldDB" id="A0AAV0ISW6"/>